<accession>D9QNY6</accession>
<dbReference type="OrthoDB" id="7202050at2"/>
<reference evidence="6" key="1">
    <citation type="journal article" date="2011" name="J. Bacteriol.">
        <title>Genome sequences of eight morphologically diverse alphaproteobacteria.</title>
        <authorList>
            <consortium name="US DOE Joint Genome Institute"/>
            <person name="Brown P.J."/>
            <person name="Kysela D.T."/>
            <person name="Buechlein A."/>
            <person name="Hemmerich C."/>
            <person name="Brun Y.V."/>
        </authorList>
    </citation>
    <scope>NUCLEOTIDE SEQUENCE [LARGE SCALE GENOMIC DNA]</scope>
    <source>
        <strain evidence="6">ATCC 15264 / DSM 4735 / LMG 14903 / NBRC 16000 / CB 81</strain>
    </source>
</reference>
<evidence type="ECO:0000313" key="6">
    <source>
        <dbReference type="Proteomes" id="UP000002696"/>
    </source>
</evidence>
<dbReference type="InterPro" id="IPR050595">
    <property type="entry name" value="Bact_response_regulator"/>
</dbReference>
<dbReference type="PROSITE" id="PS50110">
    <property type="entry name" value="RESPONSE_REGULATORY"/>
    <property type="match status" value="1"/>
</dbReference>
<keyword evidence="6" id="KW-1185">Reference proteome</keyword>
<protein>
    <submittedName>
        <fullName evidence="5">Response regulator receiver</fullName>
    </submittedName>
</protein>
<dbReference type="Proteomes" id="UP000002696">
    <property type="component" value="Chromosome"/>
</dbReference>
<dbReference type="RefSeq" id="WP_013268522.1">
    <property type="nucleotide sequence ID" value="NC_014375.1"/>
</dbReference>
<evidence type="ECO:0000256" key="3">
    <source>
        <dbReference type="SAM" id="MobiDB-lite"/>
    </source>
</evidence>
<dbReference type="InterPro" id="IPR011006">
    <property type="entry name" value="CheY-like_superfamily"/>
</dbReference>
<evidence type="ECO:0000256" key="1">
    <source>
        <dbReference type="ARBA" id="ARBA00022553"/>
    </source>
</evidence>
<keyword evidence="1 2" id="KW-0597">Phosphoprotein</keyword>
<feature type="region of interest" description="Disordered" evidence="3">
    <location>
        <begin position="166"/>
        <end position="203"/>
    </location>
</feature>
<feature type="modified residue" description="4-aspartylphosphate" evidence="2">
    <location>
        <position position="69"/>
    </location>
</feature>
<dbReference type="InterPro" id="IPR001789">
    <property type="entry name" value="Sig_transdc_resp-reg_receiver"/>
</dbReference>
<gene>
    <name evidence="5" type="ordered locus">Bresu_1107</name>
</gene>
<organism evidence="5 6">
    <name type="scientific">Brevundimonas subvibrioides (strain ATCC 15264 / DSM 4735 / LMG 14903 / NBRC 16000 / CB 81)</name>
    <name type="common">Caulobacter subvibrioides</name>
    <dbReference type="NCBI Taxonomy" id="633149"/>
    <lineage>
        <taxon>Bacteria</taxon>
        <taxon>Pseudomonadati</taxon>
        <taxon>Pseudomonadota</taxon>
        <taxon>Alphaproteobacteria</taxon>
        <taxon>Caulobacterales</taxon>
        <taxon>Caulobacteraceae</taxon>
        <taxon>Brevundimonas</taxon>
    </lineage>
</organism>
<evidence type="ECO:0000313" key="5">
    <source>
        <dbReference type="EMBL" id="ADL00419.1"/>
    </source>
</evidence>
<dbReference type="GO" id="GO:0000160">
    <property type="term" value="P:phosphorelay signal transduction system"/>
    <property type="evidence" value="ECO:0007669"/>
    <property type="project" value="InterPro"/>
</dbReference>
<evidence type="ECO:0000256" key="2">
    <source>
        <dbReference type="PROSITE-ProRule" id="PRU00169"/>
    </source>
</evidence>
<dbReference type="Pfam" id="PF00072">
    <property type="entry name" value="Response_reg"/>
    <property type="match status" value="1"/>
</dbReference>
<dbReference type="eggNOG" id="COG0784">
    <property type="taxonomic scope" value="Bacteria"/>
</dbReference>
<dbReference type="BioCyc" id="BSUB633149:G1GM8-1105-MONOMER"/>
<sequence>MVSPAPSPAPVRINLRSLKALCVDANPMGLDILSQTLLGFGVDRIFRAPNVEEAKAILKKDTIDMILCDAQLGEESGPDFVRWLRTSRLDPNCHAPIFVITGHAIEPEVVNARDCGSNFIITKPLSPAILMQRILWVAGADRPFIESDHYTGPDRRFKFEGVPTELAAGRRKSDGSSTLGEPTGANMSQEELDGMVKPQRLSL</sequence>
<dbReference type="HOGENOM" id="CLU_000445_69_12_5"/>
<dbReference type="EMBL" id="CP002102">
    <property type="protein sequence ID" value="ADL00419.1"/>
    <property type="molecule type" value="Genomic_DNA"/>
</dbReference>
<evidence type="ECO:0000259" key="4">
    <source>
        <dbReference type="PROSITE" id="PS50110"/>
    </source>
</evidence>
<dbReference type="InParanoid" id="D9QNY6"/>
<dbReference type="KEGG" id="bsb:Bresu_1107"/>
<dbReference type="Gene3D" id="3.40.50.2300">
    <property type="match status" value="1"/>
</dbReference>
<proteinExistence type="predicted"/>
<feature type="domain" description="Response regulatory" evidence="4">
    <location>
        <begin position="19"/>
        <end position="138"/>
    </location>
</feature>
<dbReference type="SMART" id="SM00448">
    <property type="entry name" value="REC"/>
    <property type="match status" value="1"/>
</dbReference>
<dbReference type="PANTHER" id="PTHR44591:SF3">
    <property type="entry name" value="RESPONSE REGULATORY DOMAIN-CONTAINING PROTEIN"/>
    <property type="match status" value="1"/>
</dbReference>
<dbReference type="STRING" id="633149.Bresu_1107"/>
<feature type="compositionally biased region" description="Polar residues" evidence="3">
    <location>
        <begin position="175"/>
        <end position="189"/>
    </location>
</feature>
<dbReference type="CDD" id="cd00156">
    <property type="entry name" value="REC"/>
    <property type="match status" value="1"/>
</dbReference>
<dbReference type="AlphaFoldDB" id="D9QNY6"/>
<dbReference type="PANTHER" id="PTHR44591">
    <property type="entry name" value="STRESS RESPONSE REGULATOR PROTEIN 1"/>
    <property type="match status" value="1"/>
</dbReference>
<dbReference type="SUPFAM" id="SSF52172">
    <property type="entry name" value="CheY-like"/>
    <property type="match status" value="1"/>
</dbReference>
<name>D9QNY6_BRESC</name>